<dbReference type="InterPro" id="IPR012910">
    <property type="entry name" value="Plug_dom"/>
</dbReference>
<proteinExistence type="inferred from homology"/>
<dbReference type="GO" id="GO:0009279">
    <property type="term" value="C:cell outer membrane"/>
    <property type="evidence" value="ECO:0007669"/>
    <property type="project" value="UniProtKB-SubCell"/>
</dbReference>
<protein>
    <submittedName>
        <fullName evidence="9">SusC/RagA family TonB-linked outer membrane protein</fullName>
    </submittedName>
</protein>
<dbReference type="InterPro" id="IPR036942">
    <property type="entry name" value="Beta-barrel_TonB_sf"/>
</dbReference>
<dbReference type="EMBL" id="JBDKWZ010000005">
    <property type="protein sequence ID" value="MEN7548487.1"/>
    <property type="molecule type" value="Genomic_DNA"/>
</dbReference>
<evidence type="ECO:0000256" key="6">
    <source>
        <dbReference type="ARBA" id="ARBA00023237"/>
    </source>
</evidence>
<dbReference type="InterPro" id="IPR023997">
    <property type="entry name" value="TonB-dep_OMP_SusC/RagA_CS"/>
</dbReference>
<name>A0AAW9RUB2_9BACT</name>
<keyword evidence="4 7" id="KW-0812">Transmembrane</keyword>
<dbReference type="NCBIfam" id="TIGR04057">
    <property type="entry name" value="SusC_RagA_signa"/>
    <property type="match status" value="1"/>
</dbReference>
<evidence type="ECO:0000256" key="4">
    <source>
        <dbReference type="ARBA" id="ARBA00022692"/>
    </source>
</evidence>
<dbReference type="NCBIfam" id="TIGR04056">
    <property type="entry name" value="OMP_RagA_SusC"/>
    <property type="match status" value="1"/>
</dbReference>
<keyword evidence="10" id="KW-1185">Reference proteome</keyword>
<comment type="caution">
    <text evidence="9">The sequence shown here is derived from an EMBL/GenBank/DDBJ whole genome shotgun (WGS) entry which is preliminary data.</text>
</comment>
<evidence type="ECO:0000256" key="5">
    <source>
        <dbReference type="ARBA" id="ARBA00023136"/>
    </source>
</evidence>
<dbReference type="Gene3D" id="2.40.170.20">
    <property type="entry name" value="TonB-dependent receptor, beta-barrel domain"/>
    <property type="match status" value="1"/>
</dbReference>
<dbReference type="Proteomes" id="UP001403385">
    <property type="component" value="Unassembled WGS sequence"/>
</dbReference>
<evidence type="ECO:0000313" key="9">
    <source>
        <dbReference type="EMBL" id="MEN7548487.1"/>
    </source>
</evidence>
<dbReference type="AlphaFoldDB" id="A0AAW9RUB2"/>
<dbReference type="InterPro" id="IPR039426">
    <property type="entry name" value="TonB-dep_rcpt-like"/>
</dbReference>
<evidence type="ECO:0000259" key="8">
    <source>
        <dbReference type="Pfam" id="PF07715"/>
    </source>
</evidence>
<dbReference type="PROSITE" id="PS52016">
    <property type="entry name" value="TONB_DEPENDENT_REC_3"/>
    <property type="match status" value="1"/>
</dbReference>
<dbReference type="SUPFAM" id="SSF49464">
    <property type="entry name" value="Carboxypeptidase regulatory domain-like"/>
    <property type="match status" value="1"/>
</dbReference>
<organism evidence="9 10">
    <name type="scientific">Rapidithrix thailandica</name>
    <dbReference type="NCBI Taxonomy" id="413964"/>
    <lineage>
        <taxon>Bacteria</taxon>
        <taxon>Pseudomonadati</taxon>
        <taxon>Bacteroidota</taxon>
        <taxon>Cytophagia</taxon>
        <taxon>Cytophagales</taxon>
        <taxon>Flammeovirgaceae</taxon>
        <taxon>Rapidithrix</taxon>
    </lineage>
</organism>
<keyword evidence="6 7" id="KW-0998">Cell outer membrane</keyword>
<dbReference type="Gene3D" id="2.170.130.10">
    <property type="entry name" value="TonB-dependent receptor, plug domain"/>
    <property type="match status" value="1"/>
</dbReference>
<dbReference type="FunFam" id="2.170.130.10:FF:000008">
    <property type="entry name" value="SusC/RagA family TonB-linked outer membrane protein"/>
    <property type="match status" value="1"/>
</dbReference>
<reference evidence="9 10" key="1">
    <citation type="submission" date="2024-04" db="EMBL/GenBank/DDBJ databases">
        <title>Novel genus in family Flammeovirgaceae.</title>
        <authorList>
            <person name="Nguyen T.H."/>
            <person name="Vuong T.Q."/>
            <person name="Le H."/>
            <person name="Kim S.-G."/>
        </authorList>
    </citation>
    <scope>NUCLEOTIDE SEQUENCE [LARGE SCALE GENOMIC DNA]</scope>
    <source>
        <strain evidence="9 10">JCM 23209</strain>
    </source>
</reference>
<evidence type="ECO:0000256" key="3">
    <source>
        <dbReference type="ARBA" id="ARBA00022452"/>
    </source>
</evidence>
<dbReference type="Pfam" id="PF13715">
    <property type="entry name" value="CarbopepD_reg_2"/>
    <property type="match status" value="1"/>
</dbReference>
<dbReference type="InterPro" id="IPR023996">
    <property type="entry name" value="TonB-dep_OMP_SusC/RagA"/>
</dbReference>
<keyword evidence="5 7" id="KW-0472">Membrane</keyword>
<sequence length="1125" mass="125623">MKWKLLRQILFMSKLSLYGLFLQCLLAGMLMANSGNGQSKSIEQIHLSLDLNDTRLSDAISALQQKTGFEFVYLSNSFRTNQKISLNKTNESLANILREINRATGYNFKRVNEKIYISKNFRTKDIPVNAVSEVQQEVTISGTVTSTEDGAPLPGVSILVKGTTKGTTTDFEGRYKLSAPENATLIFSFIGYQTQEIAIGSQSTINLTMKPDISQLDEVVVVGYGVQKKSDITGSVGTVGSEELLKGPVNNVMQGLQGKVAGVNVFLNSGSPTSSPRILIRGLGTINSSSSPLFVVDGVVMEDIQFLNPNDIESMEVLKDASATAIYGSRGANGVILVSTRKGSKTEGMTIGYDGFVSIGQLRKKMDLLNAKEWLEVVETGMDNSPKYNPSSNPVFTKNDPNLFDENGNPLYDTDWQKEATRTAVSHNHQLSIQQRGESSSYGAFLNYSDMEGIMLNNYLKRLNGKIAYEGSPKKWLTVGLTLLANHTEENSFEEGGGHQMPRRTMIEMPPIFPVKFPDGTWSNSQMIEDPYNLEAMANPVHVLETQDRKRERTQLFGNAYLVFHLADGLDFRTQFGFDKHNRVFEDYSPTDLTNISAPLGSAGLSNGRLLYWQQENFLSYNKEIGDHRFNGVLGLSWQKRVSKDFNVSAKGFTDDFFKYNKIQSASEPGAPSSGYSEWAMNSYFLRAGYTFKDKYMITLTGRVDGSSRFGEDNKFGFFPSMGVGWMVSNEPFLENSSLVDQLKLRASYGVTGSTEIPVYQSLATVVSGTVLMNGSRVTDSYVTRLANPSLEWEKTKQFDIGMEIGMLNNRIQLELDYYYKLTTDILLDKPIPMTTGFGGVRDNIASVSNKGIEALLTTVNIDNTNFYWESNLNFNFNRNTIEKLGENDEDIFPGPWWVSGSQTILRVGEPLSSFWGYQRLGVWGTDEADEAAKVGRLPGEAKRSADPTIIGNGLPKWTGSFVNTFRYKNIDLSIDLQFVYDVDILQQYYHSTEDRSGIANGLRTILTDGWTEDNQNTMVQQIRNQAYGGQNSEIDSHWVADGSYLRGNLFTLGYSFDDKVLSKLKLKKLRIYGSVQNAFVIHSKDFQGLDPEATSWGGNQWGQNIFFFQYPRPRTFTLGVNLQF</sequence>
<keyword evidence="2 7" id="KW-0813">Transport</keyword>
<dbReference type="InterPro" id="IPR008969">
    <property type="entry name" value="CarboxyPept-like_regulatory"/>
</dbReference>
<evidence type="ECO:0000256" key="1">
    <source>
        <dbReference type="ARBA" id="ARBA00004571"/>
    </source>
</evidence>
<evidence type="ECO:0000256" key="7">
    <source>
        <dbReference type="PROSITE-ProRule" id="PRU01360"/>
    </source>
</evidence>
<comment type="similarity">
    <text evidence="7">Belongs to the TonB-dependent receptor family.</text>
</comment>
<dbReference type="RefSeq" id="WP_346821265.1">
    <property type="nucleotide sequence ID" value="NZ_JBDKWZ010000005.1"/>
</dbReference>
<comment type="subcellular location">
    <subcellularLocation>
        <location evidence="1 7">Cell outer membrane</location>
        <topology evidence="1 7">Multi-pass membrane protein</topology>
    </subcellularLocation>
</comment>
<feature type="domain" description="TonB-dependent receptor plug" evidence="8">
    <location>
        <begin position="229"/>
        <end position="335"/>
    </location>
</feature>
<dbReference type="Gene3D" id="3.55.50.30">
    <property type="match status" value="1"/>
</dbReference>
<dbReference type="SUPFAM" id="SSF56935">
    <property type="entry name" value="Porins"/>
    <property type="match status" value="1"/>
</dbReference>
<evidence type="ECO:0000313" key="10">
    <source>
        <dbReference type="Proteomes" id="UP001403385"/>
    </source>
</evidence>
<evidence type="ECO:0000256" key="2">
    <source>
        <dbReference type="ARBA" id="ARBA00022448"/>
    </source>
</evidence>
<dbReference type="FunFam" id="2.60.40.1120:FF:000003">
    <property type="entry name" value="Outer membrane protein Omp121"/>
    <property type="match status" value="1"/>
</dbReference>
<gene>
    <name evidence="9" type="ORF">AAG747_11240</name>
</gene>
<dbReference type="InterPro" id="IPR037066">
    <property type="entry name" value="Plug_dom_sf"/>
</dbReference>
<dbReference type="Pfam" id="PF07715">
    <property type="entry name" value="Plug"/>
    <property type="match status" value="1"/>
</dbReference>
<keyword evidence="3 7" id="KW-1134">Transmembrane beta strand</keyword>
<dbReference type="Gene3D" id="2.60.40.1120">
    <property type="entry name" value="Carboxypeptidase-like, regulatory domain"/>
    <property type="match status" value="1"/>
</dbReference>
<accession>A0AAW9RUB2</accession>